<feature type="region of interest" description="Disordered" evidence="10">
    <location>
        <begin position="1"/>
        <end position="23"/>
    </location>
</feature>
<dbReference type="InterPro" id="IPR003439">
    <property type="entry name" value="ABC_transporter-like_ATP-bd"/>
</dbReference>
<evidence type="ECO:0000256" key="9">
    <source>
        <dbReference type="ARBA" id="ARBA00047356"/>
    </source>
</evidence>
<dbReference type="EMBL" id="JBHLTG010000005">
    <property type="protein sequence ID" value="MFC0680109.1"/>
    <property type="molecule type" value="Genomic_DNA"/>
</dbReference>
<evidence type="ECO:0000256" key="5">
    <source>
        <dbReference type="ARBA" id="ARBA00022741"/>
    </source>
</evidence>
<evidence type="ECO:0000313" key="13">
    <source>
        <dbReference type="Proteomes" id="UP001589896"/>
    </source>
</evidence>
<dbReference type="InterPro" id="IPR013563">
    <property type="entry name" value="Oligopep_ABC_C"/>
</dbReference>
<keyword evidence="6 12" id="KW-0067">ATP-binding</keyword>
<keyword evidence="4" id="KW-1003">Cell membrane</keyword>
<comment type="subcellular location">
    <subcellularLocation>
        <location evidence="1">Cell inner membrane</location>
        <topology evidence="1">Peripheral membrane protein</topology>
    </subcellularLocation>
</comment>
<comment type="similarity">
    <text evidence="2">Belongs to the ABC transporter superfamily.</text>
</comment>
<evidence type="ECO:0000256" key="8">
    <source>
        <dbReference type="ARBA" id="ARBA00038852"/>
    </source>
</evidence>
<sequence length="349" mass="37057">MSPSNRSVRDPRPETADPADGAGLEVRGLRVSIGSGGNSVDLIDGVDLSLAPGRRLALVGESGSGKSLTATALMGLVDYPLRSKADVLRLGGVDLARLSPQQWRKVRGPLVSMVQQDPLTALSPVFSAGSQVAEAARSRTRDRKQAWAQAIERMREVGIPDPAIRANDYPHQLSGGLRQRVAIAMALASEPSLMIADEPTTALDVTVQAQIIELLRTLSEQRGMSVVFITHDLGIVPGFAHELAVMYAGRIVETGAADTVLSVPRHPYTHALIASQPGLDPSSPKRRLPTIPGSPPLAKARPPGCPFAPRCPLALEICTKAVPELRLVDERLVACHRAEEAPELLGAPA</sequence>
<keyword evidence="7" id="KW-0472">Membrane</keyword>
<gene>
    <name evidence="12" type="ORF">ACFFGH_19920</name>
</gene>
<dbReference type="CDD" id="cd03257">
    <property type="entry name" value="ABC_NikE_OppD_transporters"/>
    <property type="match status" value="1"/>
</dbReference>
<dbReference type="EC" id="7.4.2.9" evidence="8"/>
<dbReference type="GO" id="GO:0005524">
    <property type="term" value="F:ATP binding"/>
    <property type="evidence" value="ECO:0007669"/>
    <property type="project" value="UniProtKB-KW"/>
</dbReference>
<evidence type="ECO:0000256" key="7">
    <source>
        <dbReference type="ARBA" id="ARBA00023136"/>
    </source>
</evidence>
<dbReference type="PANTHER" id="PTHR43297:SF2">
    <property type="entry name" value="DIPEPTIDE TRANSPORT ATP-BINDING PROTEIN DPPD"/>
    <property type="match status" value="1"/>
</dbReference>
<feature type="region of interest" description="Disordered" evidence="10">
    <location>
        <begin position="275"/>
        <end position="301"/>
    </location>
</feature>
<dbReference type="NCBIfam" id="TIGR01727">
    <property type="entry name" value="oligo_HPY"/>
    <property type="match status" value="1"/>
</dbReference>
<dbReference type="PANTHER" id="PTHR43297">
    <property type="entry name" value="OLIGOPEPTIDE TRANSPORT ATP-BINDING PROTEIN APPD"/>
    <property type="match status" value="1"/>
</dbReference>
<dbReference type="InterPro" id="IPR003593">
    <property type="entry name" value="AAA+_ATPase"/>
</dbReference>
<name>A0ABV6RU39_9GAMM</name>
<dbReference type="SUPFAM" id="SSF52540">
    <property type="entry name" value="P-loop containing nucleoside triphosphate hydrolases"/>
    <property type="match status" value="1"/>
</dbReference>
<evidence type="ECO:0000256" key="2">
    <source>
        <dbReference type="ARBA" id="ARBA00005417"/>
    </source>
</evidence>
<dbReference type="SMART" id="SM00382">
    <property type="entry name" value="AAA"/>
    <property type="match status" value="1"/>
</dbReference>
<evidence type="ECO:0000256" key="10">
    <source>
        <dbReference type="SAM" id="MobiDB-lite"/>
    </source>
</evidence>
<organism evidence="12 13">
    <name type="scientific">Lysobacter korlensis</name>
    <dbReference type="NCBI Taxonomy" id="553636"/>
    <lineage>
        <taxon>Bacteria</taxon>
        <taxon>Pseudomonadati</taxon>
        <taxon>Pseudomonadota</taxon>
        <taxon>Gammaproteobacteria</taxon>
        <taxon>Lysobacterales</taxon>
        <taxon>Lysobacteraceae</taxon>
        <taxon>Lysobacter</taxon>
    </lineage>
</organism>
<evidence type="ECO:0000256" key="1">
    <source>
        <dbReference type="ARBA" id="ARBA00004417"/>
    </source>
</evidence>
<feature type="domain" description="ABC transporter" evidence="11">
    <location>
        <begin position="24"/>
        <end position="273"/>
    </location>
</feature>
<evidence type="ECO:0000256" key="6">
    <source>
        <dbReference type="ARBA" id="ARBA00022840"/>
    </source>
</evidence>
<evidence type="ECO:0000256" key="3">
    <source>
        <dbReference type="ARBA" id="ARBA00022448"/>
    </source>
</evidence>
<accession>A0ABV6RU39</accession>
<dbReference type="Pfam" id="PF00005">
    <property type="entry name" value="ABC_tran"/>
    <property type="match status" value="1"/>
</dbReference>
<dbReference type="Proteomes" id="UP001589896">
    <property type="component" value="Unassembled WGS sequence"/>
</dbReference>
<protein>
    <recommendedName>
        <fullName evidence="8">ABC-type dipeptide transporter</fullName>
        <ecNumber evidence="8">7.4.2.9</ecNumber>
    </recommendedName>
</protein>
<dbReference type="Pfam" id="PF08352">
    <property type="entry name" value="oligo_HPY"/>
    <property type="match status" value="1"/>
</dbReference>
<proteinExistence type="inferred from homology"/>
<dbReference type="InterPro" id="IPR027417">
    <property type="entry name" value="P-loop_NTPase"/>
</dbReference>
<keyword evidence="3" id="KW-0813">Transport</keyword>
<dbReference type="RefSeq" id="WP_386671553.1">
    <property type="nucleotide sequence ID" value="NZ_JBHLTG010000005.1"/>
</dbReference>
<comment type="caution">
    <text evidence="12">The sequence shown here is derived from an EMBL/GenBank/DDBJ whole genome shotgun (WGS) entry which is preliminary data.</text>
</comment>
<dbReference type="PROSITE" id="PS50893">
    <property type="entry name" value="ABC_TRANSPORTER_2"/>
    <property type="match status" value="1"/>
</dbReference>
<dbReference type="InterPro" id="IPR050388">
    <property type="entry name" value="ABC_Ni/Peptide_Import"/>
</dbReference>
<keyword evidence="13" id="KW-1185">Reference proteome</keyword>
<reference evidence="12 13" key="1">
    <citation type="submission" date="2024-09" db="EMBL/GenBank/DDBJ databases">
        <authorList>
            <person name="Sun Q."/>
            <person name="Mori K."/>
        </authorList>
    </citation>
    <scope>NUCLEOTIDE SEQUENCE [LARGE SCALE GENOMIC DNA]</scope>
    <source>
        <strain evidence="12 13">KCTC 23076</strain>
    </source>
</reference>
<evidence type="ECO:0000256" key="4">
    <source>
        <dbReference type="ARBA" id="ARBA00022475"/>
    </source>
</evidence>
<evidence type="ECO:0000313" key="12">
    <source>
        <dbReference type="EMBL" id="MFC0680109.1"/>
    </source>
</evidence>
<evidence type="ECO:0000259" key="11">
    <source>
        <dbReference type="PROSITE" id="PS50893"/>
    </source>
</evidence>
<keyword evidence="5" id="KW-0547">Nucleotide-binding</keyword>
<dbReference type="Gene3D" id="3.40.50.300">
    <property type="entry name" value="P-loop containing nucleotide triphosphate hydrolases"/>
    <property type="match status" value="1"/>
</dbReference>
<comment type="catalytic activity">
    <reaction evidence="9">
        <text>a dipeptide(out) + ATP + H2O = a dipeptide(in) + ADP + phosphate + H(+)</text>
        <dbReference type="Rhea" id="RHEA:23120"/>
        <dbReference type="ChEBI" id="CHEBI:15377"/>
        <dbReference type="ChEBI" id="CHEBI:15378"/>
        <dbReference type="ChEBI" id="CHEBI:30616"/>
        <dbReference type="ChEBI" id="CHEBI:43474"/>
        <dbReference type="ChEBI" id="CHEBI:90799"/>
        <dbReference type="ChEBI" id="CHEBI:456216"/>
        <dbReference type="EC" id="7.4.2.9"/>
    </reaction>
</comment>